<evidence type="ECO:0000256" key="8">
    <source>
        <dbReference type="PIRSR" id="PIRSR601382-3"/>
    </source>
</evidence>
<organism evidence="10 11">
    <name type="scientific">Microdochium bolleyi</name>
    <dbReference type="NCBI Taxonomy" id="196109"/>
    <lineage>
        <taxon>Eukaryota</taxon>
        <taxon>Fungi</taxon>
        <taxon>Dikarya</taxon>
        <taxon>Ascomycota</taxon>
        <taxon>Pezizomycotina</taxon>
        <taxon>Sordariomycetes</taxon>
        <taxon>Xylariomycetidae</taxon>
        <taxon>Xylariales</taxon>
        <taxon>Microdochiaceae</taxon>
        <taxon>Microdochium</taxon>
    </lineage>
</organism>
<dbReference type="Proteomes" id="UP000070501">
    <property type="component" value="Unassembled WGS sequence"/>
</dbReference>
<dbReference type="GO" id="GO:0004571">
    <property type="term" value="F:mannosyl-oligosaccharide 1,2-alpha-mannosidase activity"/>
    <property type="evidence" value="ECO:0007669"/>
    <property type="project" value="InterPro"/>
</dbReference>
<dbReference type="EC" id="3.2.1.-" evidence="9"/>
<dbReference type="AlphaFoldDB" id="A0A136IW75"/>
<dbReference type="InParanoid" id="A0A136IW75"/>
<keyword evidence="9" id="KW-0326">Glycosidase</keyword>
<proteinExistence type="inferred from homology"/>
<accession>A0A136IW75</accession>
<keyword evidence="4 9" id="KW-0378">Hydrolase</keyword>
<dbReference type="UniPathway" id="UPA00378"/>
<dbReference type="PANTHER" id="PTHR11742:SF89">
    <property type="entry name" value="ALPHA-1,2-MANNOSIDASE"/>
    <property type="match status" value="1"/>
</dbReference>
<feature type="active site" description="Proton donor" evidence="6">
    <location>
        <position position="157"/>
    </location>
</feature>
<dbReference type="PRINTS" id="PR00747">
    <property type="entry name" value="GLYHDRLASE47"/>
</dbReference>
<evidence type="ECO:0000256" key="7">
    <source>
        <dbReference type="PIRSR" id="PIRSR601382-2"/>
    </source>
</evidence>
<dbReference type="InterPro" id="IPR036026">
    <property type="entry name" value="Seven-hairpin_glycosidases"/>
</dbReference>
<dbReference type="OrthoDB" id="8118055at2759"/>
<feature type="disulfide bond" evidence="8">
    <location>
        <begin position="373"/>
        <end position="402"/>
    </location>
</feature>
<keyword evidence="5 8" id="KW-1015">Disulfide bond</keyword>
<keyword evidence="7" id="KW-0479">Metal-binding</keyword>
<dbReference type="InterPro" id="IPR001382">
    <property type="entry name" value="Glyco_hydro_47"/>
</dbReference>
<dbReference type="InterPro" id="IPR012341">
    <property type="entry name" value="6hp_glycosidase-like_sf"/>
</dbReference>
<evidence type="ECO:0000256" key="6">
    <source>
        <dbReference type="PIRSR" id="PIRSR601382-1"/>
    </source>
</evidence>
<dbReference type="STRING" id="196109.A0A136IW75"/>
<keyword evidence="7" id="KW-0106">Calcium</keyword>
<comment type="cofactor">
    <cofactor evidence="1 7">
        <name>Ca(2+)</name>
        <dbReference type="ChEBI" id="CHEBI:29108"/>
    </cofactor>
</comment>
<dbReference type="FunFam" id="1.50.10.10:FF:000037">
    <property type="entry name" value="alpha-1,2-Mannosidase"/>
    <property type="match status" value="1"/>
</dbReference>
<dbReference type="GO" id="GO:0005975">
    <property type="term" value="P:carbohydrate metabolic process"/>
    <property type="evidence" value="ECO:0007669"/>
    <property type="project" value="InterPro"/>
</dbReference>
<gene>
    <name evidence="10" type="ORF">Micbo1qcDRAFT_213505</name>
</gene>
<evidence type="ECO:0000256" key="5">
    <source>
        <dbReference type="ARBA" id="ARBA00023157"/>
    </source>
</evidence>
<evidence type="ECO:0000313" key="11">
    <source>
        <dbReference type="Proteomes" id="UP000070501"/>
    </source>
</evidence>
<dbReference type="EMBL" id="KQ964256">
    <property type="protein sequence ID" value="KXJ89151.1"/>
    <property type="molecule type" value="Genomic_DNA"/>
</dbReference>
<dbReference type="GO" id="GO:0036503">
    <property type="term" value="P:ERAD pathway"/>
    <property type="evidence" value="ECO:0007669"/>
    <property type="project" value="UniProtKB-ARBA"/>
</dbReference>
<evidence type="ECO:0000313" key="10">
    <source>
        <dbReference type="EMBL" id="KXJ89151.1"/>
    </source>
</evidence>
<feature type="active site" evidence="6">
    <location>
        <position position="464"/>
    </location>
</feature>
<feature type="active site" evidence="6">
    <location>
        <position position="302"/>
    </location>
</feature>
<dbReference type="GO" id="GO:0005783">
    <property type="term" value="C:endoplasmic reticulum"/>
    <property type="evidence" value="ECO:0007669"/>
    <property type="project" value="TreeGrafter"/>
</dbReference>
<evidence type="ECO:0000256" key="4">
    <source>
        <dbReference type="ARBA" id="ARBA00022801"/>
    </source>
</evidence>
<comment type="pathway">
    <text evidence="2">Protein modification; protein glycosylation.</text>
</comment>
<keyword evidence="11" id="KW-1185">Reference proteome</keyword>
<sequence length="561" mass="62950">MALPLSFHPSANFSARLLAPNSSFDWASLPQRHPNKELTRLPTGRPLRIPRIQHDFGSSARRPSRQRVKLIAQWRSQVKAAFSKSWQSYKTHAWLFDELEPVSGRGTNTFGGWAATLVDSLDTLWIMDMKDEFYEAVAAVAVLDWANTTDTACNFFETTIRHLGGLLAAFDLSHEDVLLMKAIELGDMLYVAFDTPSHMPPFWFDFKKAKDGTLVAGNHDPSASVTTSSLEFTRLAQLTGDDKYYDAIARVTRFLEDAQNATRLPGMWPTFFDMQVVDTESIRTGQTSLAWENGFTLGALADSLYEYLPKMHALLGGLDPVYEKLYRGAMDAVTANVLFRPMLPGGDDILFAGTVFVEDNGPRLDTEGQHLACFVGGMYGLGGKLFDIPDHVALGNKLARGCGWGYGSFPTGVLPEIFGFRTCPTLEGCPWTADKDADPATTSQMHIQRGFKQARDARYILRPEAIESIFYLYRITGEEDLRDIAWDMFESIRRSTETELAFSAIPDVTATCKTEKSDSMESFWLSETLKYFYLIFSEADLISLDDYVLNTEAHPLRRPKR</sequence>
<dbReference type="GO" id="GO:0016020">
    <property type="term" value="C:membrane"/>
    <property type="evidence" value="ECO:0007669"/>
    <property type="project" value="InterPro"/>
</dbReference>
<dbReference type="SUPFAM" id="SSF48225">
    <property type="entry name" value="Seven-hairpin glycosidases"/>
    <property type="match status" value="1"/>
</dbReference>
<protein>
    <recommendedName>
        <fullName evidence="9">alpha-1,2-Mannosidase</fullName>
        <ecNumber evidence="9">3.2.1.-</ecNumber>
    </recommendedName>
</protein>
<dbReference type="Gene3D" id="1.50.10.10">
    <property type="match status" value="1"/>
</dbReference>
<dbReference type="PANTHER" id="PTHR11742">
    <property type="entry name" value="MANNOSYL-OLIGOSACCHARIDE ALPHA-1,2-MANNOSIDASE-RELATED"/>
    <property type="match status" value="1"/>
</dbReference>
<feature type="binding site" evidence="7">
    <location>
        <position position="551"/>
    </location>
    <ligand>
        <name>Ca(2+)</name>
        <dbReference type="ChEBI" id="CHEBI:29108"/>
    </ligand>
</feature>
<name>A0A136IW75_9PEZI</name>
<evidence type="ECO:0000256" key="3">
    <source>
        <dbReference type="ARBA" id="ARBA00007658"/>
    </source>
</evidence>
<dbReference type="Pfam" id="PF01532">
    <property type="entry name" value="Glyco_hydro_47"/>
    <property type="match status" value="1"/>
</dbReference>
<dbReference type="InterPro" id="IPR050749">
    <property type="entry name" value="Glycosyl_Hydrolase_47"/>
</dbReference>
<dbReference type="GO" id="GO:0005509">
    <property type="term" value="F:calcium ion binding"/>
    <property type="evidence" value="ECO:0007669"/>
    <property type="project" value="InterPro"/>
</dbReference>
<comment type="similarity">
    <text evidence="3 9">Belongs to the glycosyl hydrolase 47 family.</text>
</comment>
<evidence type="ECO:0000256" key="2">
    <source>
        <dbReference type="ARBA" id="ARBA00004922"/>
    </source>
</evidence>
<evidence type="ECO:0000256" key="9">
    <source>
        <dbReference type="RuleBase" id="RU361193"/>
    </source>
</evidence>
<feature type="active site" description="Proton donor" evidence="6">
    <location>
        <position position="416"/>
    </location>
</feature>
<reference evidence="11" key="1">
    <citation type="submission" date="2016-02" db="EMBL/GenBank/DDBJ databases">
        <title>Draft genome sequence of Microdochium bolleyi, a fungal endophyte of beachgrass.</title>
        <authorList>
            <consortium name="DOE Joint Genome Institute"/>
            <person name="David A.S."/>
            <person name="May G."/>
            <person name="Haridas S."/>
            <person name="Lim J."/>
            <person name="Wang M."/>
            <person name="Labutti K."/>
            <person name="Lipzen A."/>
            <person name="Barry K."/>
            <person name="Grigoriev I.V."/>
        </authorList>
    </citation>
    <scope>NUCLEOTIDE SEQUENCE [LARGE SCALE GENOMIC DNA]</scope>
    <source>
        <strain evidence="11">J235TASD1</strain>
    </source>
</reference>
<evidence type="ECO:0000256" key="1">
    <source>
        <dbReference type="ARBA" id="ARBA00001913"/>
    </source>
</evidence>